<dbReference type="CDD" id="cd06257">
    <property type="entry name" value="DnaJ"/>
    <property type="match status" value="1"/>
</dbReference>
<protein>
    <submittedName>
        <fullName evidence="3">Putative with DnaJ-like domain</fullName>
    </submittedName>
</protein>
<gene>
    <name evidence="3" type="ORF">DJ66_0683</name>
</gene>
<evidence type="ECO:0000256" key="1">
    <source>
        <dbReference type="ARBA" id="ARBA00023186"/>
    </source>
</evidence>
<dbReference type="InterPro" id="IPR051938">
    <property type="entry name" value="Apopto_cytoskel_mod"/>
</dbReference>
<dbReference type="Pfam" id="PF00226">
    <property type="entry name" value="DnaJ"/>
    <property type="match status" value="1"/>
</dbReference>
<dbReference type="PANTHER" id="PTHR44145">
    <property type="entry name" value="DNAJ HOMOLOG SUBFAMILY A MEMBER 3, MITOCHONDRIAL"/>
    <property type="match status" value="1"/>
</dbReference>
<keyword evidence="1" id="KW-0143">Chaperone</keyword>
<dbReference type="PANTHER" id="PTHR44145:SF3">
    <property type="entry name" value="DNAJ HOMOLOG SUBFAMILY A MEMBER 3, MITOCHONDRIAL"/>
    <property type="match status" value="1"/>
</dbReference>
<reference evidence="3 4" key="1">
    <citation type="journal article" date="2015" name="Phytopathology">
        <title>Genomes of Candidatus Liberibacter solanacearum haplotype A from New Zealand and the USA suggest significant genome plasticity in the species.</title>
        <authorList>
            <person name="Thompson S.M."/>
            <person name="Johnson C.P."/>
            <person name="Lu A.Y."/>
            <person name="Frampton R.A."/>
            <person name="Sullivan K.L."/>
            <person name="Fiers M.W."/>
            <person name="Crowhurst R.N."/>
            <person name="Pitman A.R."/>
            <person name="Scott I."/>
            <person name="Gudmestad N.C."/>
            <person name="Smith G.R."/>
        </authorList>
    </citation>
    <scope>NUCLEOTIDE SEQUENCE [LARGE SCALE GENOMIC DNA]</scope>
    <source>
        <strain evidence="3 4">LsoNZ1</strain>
    </source>
</reference>
<evidence type="ECO:0000313" key="4">
    <source>
        <dbReference type="Proteomes" id="UP000033731"/>
    </source>
</evidence>
<name>A0A095A1U7_9HYPH</name>
<dbReference type="AlphaFoldDB" id="A0A095A1U7"/>
<organism evidence="3 4">
    <name type="scientific">Candidatus Liberibacter solanacearum</name>
    <dbReference type="NCBI Taxonomy" id="556287"/>
    <lineage>
        <taxon>Bacteria</taxon>
        <taxon>Pseudomonadati</taxon>
        <taxon>Pseudomonadota</taxon>
        <taxon>Alphaproteobacteria</taxon>
        <taxon>Hyphomicrobiales</taxon>
        <taxon>Rhizobiaceae</taxon>
        <taxon>Liberibacter</taxon>
    </lineage>
</organism>
<dbReference type="SUPFAM" id="SSF46565">
    <property type="entry name" value="Chaperone J-domain"/>
    <property type="match status" value="1"/>
</dbReference>
<dbReference type="SMART" id="SM00271">
    <property type="entry name" value="DnaJ"/>
    <property type="match status" value="1"/>
</dbReference>
<dbReference type="InterPro" id="IPR036869">
    <property type="entry name" value="J_dom_sf"/>
</dbReference>
<dbReference type="PROSITE" id="PS50076">
    <property type="entry name" value="DNAJ_2"/>
    <property type="match status" value="1"/>
</dbReference>
<dbReference type="EMBL" id="JMTK01000002">
    <property type="protein sequence ID" value="KJZ81953.1"/>
    <property type="molecule type" value="Genomic_DNA"/>
</dbReference>
<keyword evidence="4" id="KW-1185">Reference proteome</keyword>
<dbReference type="InterPro" id="IPR001623">
    <property type="entry name" value="DnaJ_domain"/>
</dbReference>
<feature type="domain" description="J" evidence="2">
    <location>
        <begin position="133"/>
        <end position="190"/>
    </location>
</feature>
<dbReference type="Proteomes" id="UP000033731">
    <property type="component" value="Unassembled WGS sequence"/>
</dbReference>
<sequence length="191" mass="22172">MNLNSKYFDRIRNRKKRKKNDPSPKSSICQWDNCQCTGEYRAPVGSGAEDNFFLFCLEHVKKYNKGYNYFVGLSEDEVGRYQKEAVAGERFTWTALLYAKRYPSDVFFFQESKNSYGNFSDRADHRLNAIQFNAFEILGLLSDSSPEEIRGRYKNLVKKHHPDSNGGDRGTEEHFQAVVQAYRVLKQSGFC</sequence>
<evidence type="ECO:0000313" key="3">
    <source>
        <dbReference type="EMBL" id="KJZ81953.1"/>
    </source>
</evidence>
<dbReference type="PRINTS" id="PR00625">
    <property type="entry name" value="JDOMAIN"/>
</dbReference>
<dbReference type="Gene3D" id="1.10.287.110">
    <property type="entry name" value="DnaJ domain"/>
    <property type="match status" value="1"/>
</dbReference>
<dbReference type="RefSeq" id="WP_034441096.1">
    <property type="nucleotide sequence ID" value="NZ_JMTK01000002.1"/>
</dbReference>
<proteinExistence type="predicted"/>
<dbReference type="PATRIC" id="fig|556287.8.peg.672"/>
<accession>A0A095A1U7</accession>
<evidence type="ECO:0000259" key="2">
    <source>
        <dbReference type="PROSITE" id="PS50076"/>
    </source>
</evidence>
<comment type="caution">
    <text evidence="3">The sequence shown here is derived from an EMBL/GenBank/DDBJ whole genome shotgun (WGS) entry which is preliminary data.</text>
</comment>